<feature type="region of interest" description="Disordered" evidence="1">
    <location>
        <begin position="158"/>
        <end position="195"/>
    </location>
</feature>
<evidence type="ECO:0000313" key="2">
    <source>
        <dbReference type="Ensembl" id="ENSACDP00005010535.1"/>
    </source>
</evidence>
<protein>
    <submittedName>
        <fullName evidence="2">Uncharacterized protein</fullName>
    </submittedName>
</protein>
<accession>A0A8B9DQ34</accession>
<dbReference type="Proteomes" id="UP000694521">
    <property type="component" value="Unplaced"/>
</dbReference>
<dbReference type="Ensembl" id="ENSACDT00005012626.1">
    <property type="protein sequence ID" value="ENSACDP00005010535.1"/>
    <property type="gene ID" value="ENSACDG00005007674.1"/>
</dbReference>
<keyword evidence="3" id="KW-1185">Reference proteome</keyword>
<dbReference type="AlphaFoldDB" id="A0A8B9DQ34"/>
<sequence>MASPHAPQAAPVGPVLRRPDDTGGEGAEGCPPAPHGAPPARAHLTVAVLCYINLLNYMDRFTVAGTGQAVGHAVGRGMSHAMGQAVGQAISHAMGRGAGHEPCYGSRRGARCGAGRGAGHEPCYGAGYGAHHGAGYGAHRGAGYGAPHTPRAPHFAPPQVSYPTSRSISASGTAAPGCCRRVRGGSRPTLGGPAP</sequence>
<feature type="compositionally biased region" description="Polar residues" evidence="1">
    <location>
        <begin position="161"/>
        <end position="172"/>
    </location>
</feature>
<reference evidence="2" key="2">
    <citation type="submission" date="2025-09" db="UniProtKB">
        <authorList>
            <consortium name="Ensembl"/>
        </authorList>
    </citation>
    <scope>IDENTIFICATION</scope>
</reference>
<proteinExistence type="predicted"/>
<feature type="region of interest" description="Disordered" evidence="1">
    <location>
        <begin position="1"/>
        <end position="36"/>
    </location>
</feature>
<name>A0A8B9DQ34_ANSCY</name>
<evidence type="ECO:0000256" key="1">
    <source>
        <dbReference type="SAM" id="MobiDB-lite"/>
    </source>
</evidence>
<organism evidence="2 3">
    <name type="scientific">Anser cygnoides</name>
    <name type="common">Swan goose</name>
    <dbReference type="NCBI Taxonomy" id="8845"/>
    <lineage>
        <taxon>Eukaryota</taxon>
        <taxon>Metazoa</taxon>
        <taxon>Chordata</taxon>
        <taxon>Craniata</taxon>
        <taxon>Vertebrata</taxon>
        <taxon>Euteleostomi</taxon>
        <taxon>Archelosauria</taxon>
        <taxon>Archosauria</taxon>
        <taxon>Dinosauria</taxon>
        <taxon>Saurischia</taxon>
        <taxon>Theropoda</taxon>
        <taxon>Coelurosauria</taxon>
        <taxon>Aves</taxon>
        <taxon>Neognathae</taxon>
        <taxon>Galloanserae</taxon>
        <taxon>Anseriformes</taxon>
        <taxon>Anatidae</taxon>
        <taxon>Anserinae</taxon>
        <taxon>Anser</taxon>
    </lineage>
</organism>
<reference evidence="2" key="1">
    <citation type="submission" date="2025-08" db="UniProtKB">
        <authorList>
            <consortium name="Ensembl"/>
        </authorList>
    </citation>
    <scope>IDENTIFICATION</scope>
</reference>
<evidence type="ECO:0000313" key="3">
    <source>
        <dbReference type="Proteomes" id="UP000694521"/>
    </source>
</evidence>